<feature type="domain" description="NfeD-like C-terminal" evidence="6">
    <location>
        <begin position="83"/>
        <end position="141"/>
    </location>
</feature>
<gene>
    <name evidence="7" type="ORF">SAMN05421504_1011239</name>
</gene>
<dbReference type="STRING" id="589385.SAMN05421504_1011239"/>
<keyword evidence="4 5" id="KW-0472">Membrane</keyword>
<evidence type="ECO:0000259" key="6">
    <source>
        <dbReference type="Pfam" id="PF01957"/>
    </source>
</evidence>
<dbReference type="RefSeq" id="WP_091287526.1">
    <property type="nucleotide sequence ID" value="NZ_FNON01000001.1"/>
</dbReference>
<dbReference type="PANTHER" id="PTHR33507:SF3">
    <property type="entry name" value="INNER MEMBRANE PROTEIN YBBJ"/>
    <property type="match status" value="1"/>
</dbReference>
<name>A0A1H2VIT4_9PSEU</name>
<evidence type="ECO:0000256" key="1">
    <source>
        <dbReference type="ARBA" id="ARBA00004141"/>
    </source>
</evidence>
<reference evidence="7 8" key="1">
    <citation type="submission" date="2016-10" db="EMBL/GenBank/DDBJ databases">
        <authorList>
            <person name="de Groot N.N."/>
        </authorList>
    </citation>
    <scope>NUCLEOTIDE SEQUENCE [LARGE SCALE GENOMIC DNA]</scope>
    <source>
        <strain evidence="7 8">CPCC 202699</strain>
    </source>
</reference>
<comment type="subcellular location">
    <subcellularLocation>
        <location evidence="1">Membrane</location>
        <topology evidence="1">Multi-pass membrane protein</topology>
    </subcellularLocation>
</comment>
<dbReference type="GO" id="GO:0006508">
    <property type="term" value="P:proteolysis"/>
    <property type="evidence" value="ECO:0007669"/>
    <property type="project" value="UniProtKB-KW"/>
</dbReference>
<keyword evidence="3 5" id="KW-1133">Transmembrane helix</keyword>
<dbReference type="GO" id="GO:0005886">
    <property type="term" value="C:plasma membrane"/>
    <property type="evidence" value="ECO:0007669"/>
    <property type="project" value="TreeGrafter"/>
</dbReference>
<proteinExistence type="predicted"/>
<dbReference type="AlphaFoldDB" id="A0A1H2VIT4"/>
<dbReference type="Gene3D" id="2.40.50.140">
    <property type="entry name" value="Nucleic acid-binding proteins"/>
    <property type="match status" value="1"/>
</dbReference>
<dbReference type="SUPFAM" id="SSF141322">
    <property type="entry name" value="NfeD domain-like"/>
    <property type="match status" value="1"/>
</dbReference>
<keyword evidence="7" id="KW-0645">Protease</keyword>
<dbReference type="Proteomes" id="UP000199515">
    <property type="component" value="Unassembled WGS sequence"/>
</dbReference>
<dbReference type="InterPro" id="IPR002810">
    <property type="entry name" value="NfeD-like_C"/>
</dbReference>
<feature type="transmembrane region" description="Helical" evidence="5">
    <location>
        <begin position="7"/>
        <end position="35"/>
    </location>
</feature>
<dbReference type="InterPro" id="IPR052165">
    <property type="entry name" value="Membrane_assoc_protease"/>
</dbReference>
<evidence type="ECO:0000256" key="3">
    <source>
        <dbReference type="ARBA" id="ARBA00022989"/>
    </source>
</evidence>
<dbReference type="GO" id="GO:0008233">
    <property type="term" value="F:peptidase activity"/>
    <property type="evidence" value="ECO:0007669"/>
    <property type="project" value="UniProtKB-KW"/>
</dbReference>
<dbReference type="EMBL" id="FNON01000001">
    <property type="protein sequence ID" value="SDW68130.1"/>
    <property type="molecule type" value="Genomic_DNA"/>
</dbReference>
<keyword evidence="8" id="KW-1185">Reference proteome</keyword>
<sequence length="143" mass="14616">MTAAVVWLIVGFVLIVAEVISGEFVLLMLGAAALVTGGVSALTGNPYLDAAVFAASSVGLLFLVRPALKRKFLGGEGAKTNTEALIGTHAIVLSTVDGHGGTVKIAGDTWSARAYVEHDRLQPGTKVTIMEISGATAVVSPDP</sequence>
<keyword evidence="2 5" id="KW-0812">Transmembrane</keyword>
<accession>A0A1H2VIT4</accession>
<keyword evidence="7" id="KW-0378">Hydrolase</keyword>
<evidence type="ECO:0000313" key="7">
    <source>
        <dbReference type="EMBL" id="SDW68130.1"/>
    </source>
</evidence>
<evidence type="ECO:0000256" key="2">
    <source>
        <dbReference type="ARBA" id="ARBA00022692"/>
    </source>
</evidence>
<organism evidence="7 8">
    <name type="scientific">Amycolatopsis xylanica</name>
    <dbReference type="NCBI Taxonomy" id="589385"/>
    <lineage>
        <taxon>Bacteria</taxon>
        <taxon>Bacillati</taxon>
        <taxon>Actinomycetota</taxon>
        <taxon>Actinomycetes</taxon>
        <taxon>Pseudonocardiales</taxon>
        <taxon>Pseudonocardiaceae</taxon>
        <taxon>Amycolatopsis</taxon>
    </lineage>
</organism>
<dbReference type="PANTHER" id="PTHR33507">
    <property type="entry name" value="INNER MEMBRANE PROTEIN YBBJ"/>
    <property type="match status" value="1"/>
</dbReference>
<dbReference type="Pfam" id="PF01957">
    <property type="entry name" value="NfeD"/>
    <property type="match status" value="1"/>
</dbReference>
<dbReference type="InterPro" id="IPR012340">
    <property type="entry name" value="NA-bd_OB-fold"/>
</dbReference>
<dbReference type="OrthoDB" id="9792945at2"/>
<feature type="transmembrane region" description="Helical" evidence="5">
    <location>
        <begin position="47"/>
        <end position="64"/>
    </location>
</feature>
<evidence type="ECO:0000313" key="8">
    <source>
        <dbReference type="Proteomes" id="UP000199515"/>
    </source>
</evidence>
<evidence type="ECO:0000256" key="5">
    <source>
        <dbReference type="SAM" id="Phobius"/>
    </source>
</evidence>
<protein>
    <submittedName>
        <fullName evidence="7">Membrane protein implicated in regulation of membrane protease activity</fullName>
    </submittedName>
</protein>
<evidence type="ECO:0000256" key="4">
    <source>
        <dbReference type="ARBA" id="ARBA00023136"/>
    </source>
</evidence>